<dbReference type="FunFam" id="3.40.1160.10:FF:000007">
    <property type="entry name" value="Carbamate kinase"/>
    <property type="match status" value="1"/>
</dbReference>
<comment type="pathway">
    <text evidence="1">Metabolic intermediate metabolism; carbamoyl phosphate degradation; CO(2) and NH(3) from carbamoyl phosphate: step 1/1.</text>
</comment>
<accession>E3GN46</accession>
<proteinExistence type="inferred from homology"/>
<dbReference type="PIRSF" id="PIRSF000723">
    <property type="entry name" value="Carbamate_kin"/>
    <property type="match status" value="1"/>
</dbReference>
<keyword evidence="12" id="KW-1185">Reference proteome</keyword>
<dbReference type="AlphaFoldDB" id="E3GN46"/>
<reference evidence="11 12" key="2">
    <citation type="journal article" date="2011" name="J. Bacteriol.">
        <title>Complete genome sequence of a carbon monoxide-utilizing acetogen, Eubacterium limosum KIST612.</title>
        <authorList>
            <person name="Roh H."/>
            <person name="Ko H.J."/>
            <person name="Kim D."/>
            <person name="Choi D.G."/>
            <person name="Park S."/>
            <person name="Kim S."/>
            <person name="Chang I.S."/>
            <person name="Choi I.G."/>
        </authorList>
    </citation>
    <scope>NUCLEOTIDE SEQUENCE [LARGE SCALE GENOMIC DNA]</scope>
    <source>
        <strain evidence="11 12">KIST612</strain>
    </source>
</reference>
<evidence type="ECO:0000256" key="1">
    <source>
        <dbReference type="ARBA" id="ARBA00005118"/>
    </source>
</evidence>
<evidence type="ECO:0000259" key="10">
    <source>
        <dbReference type="Pfam" id="PF00696"/>
    </source>
</evidence>
<comment type="catalytic activity">
    <reaction evidence="7">
        <text>hydrogencarbonate + NH4(+) + ATP = carbamoyl phosphate + ADP + H2O + H(+)</text>
        <dbReference type="Rhea" id="RHEA:10152"/>
        <dbReference type="ChEBI" id="CHEBI:15377"/>
        <dbReference type="ChEBI" id="CHEBI:15378"/>
        <dbReference type="ChEBI" id="CHEBI:17544"/>
        <dbReference type="ChEBI" id="CHEBI:28938"/>
        <dbReference type="ChEBI" id="CHEBI:30616"/>
        <dbReference type="ChEBI" id="CHEBI:58228"/>
        <dbReference type="ChEBI" id="CHEBI:456216"/>
        <dbReference type="EC" id="2.7.2.2"/>
    </reaction>
</comment>
<keyword evidence="5 9" id="KW-0808">Transferase</keyword>
<feature type="domain" description="Aspartate/glutamate/uridylate kinase" evidence="10">
    <location>
        <begin position="17"/>
        <end position="297"/>
    </location>
</feature>
<dbReference type="UniPathway" id="UPA00996">
    <property type="reaction ID" value="UER00366"/>
</dbReference>
<evidence type="ECO:0000313" key="11">
    <source>
        <dbReference type="EMBL" id="ADO37423.1"/>
    </source>
</evidence>
<dbReference type="HOGENOM" id="CLU_076278_0_0_9"/>
<evidence type="ECO:0000256" key="5">
    <source>
        <dbReference type="ARBA" id="ARBA00022679"/>
    </source>
</evidence>
<dbReference type="Pfam" id="PF00696">
    <property type="entry name" value="AA_kinase"/>
    <property type="match status" value="1"/>
</dbReference>
<evidence type="ECO:0000256" key="6">
    <source>
        <dbReference type="ARBA" id="ARBA00022777"/>
    </source>
</evidence>
<dbReference type="NCBIfam" id="TIGR00746">
    <property type="entry name" value="arcC"/>
    <property type="match status" value="1"/>
</dbReference>
<evidence type="ECO:0000256" key="9">
    <source>
        <dbReference type="PIRNR" id="PIRNR000723"/>
    </source>
</evidence>
<dbReference type="NCBIfam" id="NF009007">
    <property type="entry name" value="PRK12352.1"/>
    <property type="match status" value="1"/>
</dbReference>
<evidence type="ECO:0000256" key="8">
    <source>
        <dbReference type="NCBIfam" id="TIGR00746"/>
    </source>
</evidence>
<dbReference type="InterPro" id="IPR036393">
    <property type="entry name" value="AceGlu_kinase-like_sf"/>
</dbReference>
<dbReference type="PANTHER" id="PTHR30409">
    <property type="entry name" value="CARBAMATE KINASE"/>
    <property type="match status" value="1"/>
</dbReference>
<evidence type="ECO:0000256" key="2">
    <source>
        <dbReference type="ARBA" id="ARBA00011066"/>
    </source>
</evidence>
<dbReference type="InterPro" id="IPR001048">
    <property type="entry name" value="Asp/Glu/Uridylate_kinase"/>
</dbReference>
<dbReference type="KEGG" id="elm:ELI_2441"/>
<organism evidence="11 12">
    <name type="scientific">Eubacterium callanderi</name>
    <dbReference type="NCBI Taxonomy" id="53442"/>
    <lineage>
        <taxon>Bacteria</taxon>
        <taxon>Bacillati</taxon>
        <taxon>Bacillota</taxon>
        <taxon>Clostridia</taxon>
        <taxon>Eubacteriales</taxon>
        <taxon>Eubacteriaceae</taxon>
        <taxon>Eubacterium</taxon>
    </lineage>
</organism>
<dbReference type="PANTHER" id="PTHR30409:SF1">
    <property type="entry name" value="CARBAMATE KINASE-RELATED"/>
    <property type="match status" value="1"/>
</dbReference>
<dbReference type="InterPro" id="IPR003964">
    <property type="entry name" value="Carb_kinase"/>
</dbReference>
<comment type="similarity">
    <text evidence="2 9">Belongs to the carbamate kinase family.</text>
</comment>
<dbReference type="EMBL" id="CP002273">
    <property type="protein sequence ID" value="ADO37423.1"/>
    <property type="molecule type" value="Genomic_DNA"/>
</dbReference>
<dbReference type="GO" id="GO:0005829">
    <property type="term" value="C:cytosol"/>
    <property type="evidence" value="ECO:0007669"/>
    <property type="project" value="TreeGrafter"/>
</dbReference>
<reference key="1">
    <citation type="submission" date="2010-09" db="EMBL/GenBank/DDBJ databases">
        <authorList>
            <person name="Roh H."/>
            <person name="Ko H.-J."/>
            <person name="Kim D."/>
            <person name="Choi D.G."/>
            <person name="Park S."/>
            <person name="Kim S."/>
            <person name="Kim K.H."/>
            <person name="Chang I.S."/>
            <person name="Choi I.-G."/>
        </authorList>
    </citation>
    <scope>NUCLEOTIDE SEQUENCE</scope>
    <source>
        <strain>KIST612</strain>
    </source>
</reference>
<dbReference type="GO" id="GO:0019546">
    <property type="term" value="P:L-arginine deiminase pathway"/>
    <property type="evidence" value="ECO:0007669"/>
    <property type="project" value="TreeGrafter"/>
</dbReference>
<evidence type="ECO:0000313" key="12">
    <source>
        <dbReference type="Proteomes" id="UP000006873"/>
    </source>
</evidence>
<keyword evidence="6 9" id="KW-0418">Kinase</keyword>
<dbReference type="PRINTS" id="PR01469">
    <property type="entry name" value="CARBMTKINASE"/>
</dbReference>
<gene>
    <name evidence="11" type="ordered locus">ELI_2441</name>
</gene>
<dbReference type="Proteomes" id="UP000006873">
    <property type="component" value="Chromosome"/>
</dbReference>
<protein>
    <recommendedName>
        <fullName evidence="3 8">Carbamate kinase</fullName>
    </recommendedName>
</protein>
<evidence type="ECO:0000256" key="7">
    <source>
        <dbReference type="ARBA" id="ARBA00048467"/>
    </source>
</evidence>
<evidence type="ECO:0000256" key="4">
    <source>
        <dbReference type="ARBA" id="ARBA00022503"/>
    </source>
</evidence>
<evidence type="ECO:0000256" key="3">
    <source>
        <dbReference type="ARBA" id="ARBA00013070"/>
    </source>
</evidence>
<dbReference type="eggNOG" id="COG0549">
    <property type="taxonomic scope" value="Bacteria"/>
</dbReference>
<dbReference type="GO" id="GO:0008804">
    <property type="term" value="F:carbamate kinase activity"/>
    <property type="evidence" value="ECO:0007669"/>
    <property type="project" value="UniProtKB-UniRule"/>
</dbReference>
<sequence length="324" mass="34661">MLSHPSIFHLKEKTMSKKIVIALGGNALGNNLPEQMAAVKNTAKAIADLIEEGNEVVISHGNGPQVGMINLAMGELAKADPGNPVAPLSVCVAMSQGYIGYDLQNALREELLDRGIHKPVSSIITQMRVDPDDEAFSHPTKPIGRFMTKEEADEMVRERNYDVVEDAGRGYRRVVASPKPVEIIEIETVKTLAEAGQVVVAAGGGGIPVYAQGNHLKGAAAVVDKDFGSCLLAKEIGADCLIILTAVEKVAINFGKPNEEWLSEISVEEAQKYADEGQFAPGSMLPKVQAAMEFAKSDSDRFALITLLEKAKDGIQGKTGTIIK</sequence>
<keyword evidence="4" id="KW-0056">Arginine metabolism</keyword>
<name>E3GN46_9FIRM</name>
<dbReference type="SUPFAM" id="SSF53633">
    <property type="entry name" value="Carbamate kinase-like"/>
    <property type="match status" value="1"/>
</dbReference>
<dbReference type="CDD" id="cd04235">
    <property type="entry name" value="AAK_CK"/>
    <property type="match status" value="1"/>
</dbReference>
<dbReference type="Gene3D" id="3.40.1160.10">
    <property type="entry name" value="Acetylglutamate kinase-like"/>
    <property type="match status" value="1"/>
</dbReference>